<keyword evidence="2 3" id="KW-0175">Coiled coil</keyword>
<proteinExistence type="inferred from homology"/>
<feature type="coiled-coil region" evidence="3">
    <location>
        <begin position="30"/>
        <end position="97"/>
    </location>
</feature>
<evidence type="ECO:0008006" key="6">
    <source>
        <dbReference type="Google" id="ProtNLM"/>
    </source>
</evidence>
<sequence length="727" mass="84378">MDQKTWLWRRRSSEKTIVTNEDEFVPFEKEVELENSLKTLNEKMASVLDEYKKKAEDETLRLRQELDEAHERLLDLNTALKETMEQLKLVREEQEQKIHVAVIEASREFEKSHNKLTVECSYLSKALFVKEKLIEDLNNSKFQTESEFEALMSRLDSIEKENVFLRYEYRTLEKEFELKSEEMEYSRRSVEASRKQHLENVKKMKKLEGECQRLRGKRVPGPGPNNANKKVSFLIDQVCDLEKENRLLKECLAKKEEEMEIVLREKEEKLDLVVSDLVSDECKTFGASDMSLMDDFVEMEKLAIVAVDEFKTNDPYLERDRGWIEEVRNLILEEHNVSKRSLDELLGDVRARLDDIICPEAYKLQPISGYIAWKSPTSSPRSFLEKSIKKILELVDRFDLQCEQSSNYKIRVFRWENGETNAVLQEFVRSCNCLMEGKINFEKFIEDLASFLDWIINNCVSNQDHSTVRDEFEKHLGGAGPGTAFELESVQKLMFEMEKIYSISQVEIEGLKNELEILKRTNEDQIENMKLINEDLDTQLNVTKSKLNDVLQKLSSVEVELDDKSHCCEELEGTCLDLQLQLQSVTSNRYSGDDENQEELLRTGSEITKASLKLSQCEETILKLGNQLKALGSAKELSVVDKVLSITDTNNKKSKQQHLSLHDQMLSEDKTEVKNYTKAIISTTELKNDKYGPLAIVPSKRKGVGFGFLRKLLIRRKKTSSKNTLLW</sequence>
<protein>
    <recommendedName>
        <fullName evidence="6">Filament-like plant protein 7</fullName>
    </recommendedName>
</protein>
<dbReference type="PANTHER" id="PTHR31580">
    <property type="entry name" value="FILAMENT-LIKE PLANT PROTEIN 4"/>
    <property type="match status" value="1"/>
</dbReference>
<evidence type="ECO:0000256" key="1">
    <source>
        <dbReference type="ARBA" id="ARBA00005921"/>
    </source>
</evidence>
<dbReference type="AlphaFoldDB" id="A0AAV6WE90"/>
<gene>
    <name evidence="4" type="ORF">BUALT_Bualt15G0042500</name>
</gene>
<evidence type="ECO:0000256" key="3">
    <source>
        <dbReference type="SAM" id="Coils"/>
    </source>
</evidence>
<dbReference type="Pfam" id="PF05911">
    <property type="entry name" value="FPP"/>
    <property type="match status" value="3"/>
</dbReference>
<feature type="coiled-coil region" evidence="3">
    <location>
        <begin position="501"/>
        <end position="535"/>
    </location>
</feature>
<dbReference type="PANTHER" id="PTHR31580:SF8">
    <property type="entry name" value="FILAMENT-LIKE PROTEIN (DUF869)"/>
    <property type="match status" value="1"/>
</dbReference>
<name>A0AAV6WE90_9LAMI</name>
<accession>A0AAV6WE90</accession>
<comment type="similarity">
    <text evidence="1">Belongs to the FPP family.</text>
</comment>
<reference evidence="4" key="1">
    <citation type="submission" date="2019-10" db="EMBL/GenBank/DDBJ databases">
        <authorList>
            <person name="Zhang R."/>
            <person name="Pan Y."/>
            <person name="Wang J."/>
            <person name="Ma R."/>
            <person name="Yu S."/>
        </authorList>
    </citation>
    <scope>NUCLEOTIDE SEQUENCE</scope>
    <source>
        <strain evidence="4">LA-IB0</strain>
        <tissue evidence="4">Leaf</tissue>
    </source>
</reference>
<evidence type="ECO:0000313" key="4">
    <source>
        <dbReference type="EMBL" id="KAG8368409.1"/>
    </source>
</evidence>
<dbReference type="Proteomes" id="UP000826271">
    <property type="component" value="Unassembled WGS sequence"/>
</dbReference>
<evidence type="ECO:0000313" key="5">
    <source>
        <dbReference type="Proteomes" id="UP000826271"/>
    </source>
</evidence>
<dbReference type="InterPro" id="IPR008587">
    <property type="entry name" value="FPP_plant"/>
</dbReference>
<comment type="caution">
    <text evidence="4">The sequence shown here is derived from an EMBL/GenBank/DDBJ whole genome shotgun (WGS) entry which is preliminary data.</text>
</comment>
<evidence type="ECO:0000256" key="2">
    <source>
        <dbReference type="ARBA" id="ARBA00023054"/>
    </source>
</evidence>
<organism evidence="4 5">
    <name type="scientific">Buddleja alternifolia</name>
    <dbReference type="NCBI Taxonomy" id="168488"/>
    <lineage>
        <taxon>Eukaryota</taxon>
        <taxon>Viridiplantae</taxon>
        <taxon>Streptophyta</taxon>
        <taxon>Embryophyta</taxon>
        <taxon>Tracheophyta</taxon>
        <taxon>Spermatophyta</taxon>
        <taxon>Magnoliopsida</taxon>
        <taxon>eudicotyledons</taxon>
        <taxon>Gunneridae</taxon>
        <taxon>Pentapetalae</taxon>
        <taxon>asterids</taxon>
        <taxon>lamiids</taxon>
        <taxon>Lamiales</taxon>
        <taxon>Scrophulariaceae</taxon>
        <taxon>Buddlejeae</taxon>
        <taxon>Buddleja</taxon>
    </lineage>
</organism>
<dbReference type="EMBL" id="WHWC01000015">
    <property type="protein sequence ID" value="KAG8368409.1"/>
    <property type="molecule type" value="Genomic_DNA"/>
</dbReference>
<keyword evidence="5" id="KW-1185">Reference proteome</keyword>